<reference evidence="3" key="3">
    <citation type="submission" date="2020-09" db="EMBL/GenBank/DDBJ databases">
        <authorList>
            <person name="Sun Q."/>
            <person name="Ohkuma M."/>
        </authorList>
    </citation>
    <scope>NUCLEOTIDE SEQUENCE</scope>
    <source>
        <strain evidence="3">JCM 4834</strain>
    </source>
</reference>
<evidence type="ECO:0000256" key="1">
    <source>
        <dbReference type="SAM" id="SignalP"/>
    </source>
</evidence>
<reference evidence="4 5" key="2">
    <citation type="submission" date="2017-09" db="EMBL/GenBank/DDBJ databases">
        <authorList>
            <person name="Lee N."/>
            <person name="Cho B.-K."/>
        </authorList>
    </citation>
    <scope>NUCLEOTIDE SEQUENCE [LARGE SCALE GENOMIC DNA]</scope>
    <source>
        <strain evidence="4 5">ATCC 27467</strain>
    </source>
</reference>
<evidence type="ECO:0000313" key="4">
    <source>
        <dbReference type="EMBL" id="QEU82536.1"/>
    </source>
</evidence>
<dbReference type="PROSITE" id="PS51781">
    <property type="entry name" value="SH3B"/>
    <property type="match status" value="1"/>
</dbReference>
<proteinExistence type="predicted"/>
<feature type="signal peptide" evidence="1">
    <location>
        <begin position="1"/>
        <end position="27"/>
    </location>
</feature>
<gene>
    <name evidence="4" type="ORF">CP968_33600</name>
    <name evidence="3" type="ORF">GCM10010371_46960</name>
</gene>
<dbReference type="EMBL" id="CP023701">
    <property type="protein sequence ID" value="QEU82536.1"/>
    <property type="molecule type" value="Genomic_DNA"/>
</dbReference>
<dbReference type="KEGG" id="ssub:CP968_33600"/>
<keyword evidence="5" id="KW-1185">Reference proteome</keyword>
<feature type="chain" id="PRO_5044622936" evidence="1">
    <location>
        <begin position="28"/>
        <end position="105"/>
    </location>
</feature>
<dbReference type="InterPro" id="IPR003646">
    <property type="entry name" value="SH3-like_bac-type"/>
</dbReference>
<name>A0A5P2UT59_9ACTN</name>
<dbReference type="RefSeq" id="WP_150521546.1">
    <property type="nucleotide sequence ID" value="NZ_BMVX01000019.1"/>
</dbReference>
<protein>
    <submittedName>
        <fullName evidence="4">SH3 domain-containing protein</fullName>
    </submittedName>
</protein>
<feature type="domain" description="SH3b" evidence="2">
    <location>
        <begin position="32"/>
        <end position="100"/>
    </location>
</feature>
<dbReference type="Proteomes" id="UP000326831">
    <property type="component" value="Chromosome"/>
</dbReference>
<dbReference type="Proteomes" id="UP000634660">
    <property type="component" value="Unassembled WGS sequence"/>
</dbReference>
<evidence type="ECO:0000313" key="3">
    <source>
        <dbReference type="EMBL" id="GGZ81917.1"/>
    </source>
</evidence>
<evidence type="ECO:0000259" key="2">
    <source>
        <dbReference type="PROSITE" id="PS51781"/>
    </source>
</evidence>
<dbReference type="AlphaFoldDB" id="A0A5P2UT59"/>
<evidence type="ECO:0000313" key="5">
    <source>
        <dbReference type="Proteomes" id="UP000326831"/>
    </source>
</evidence>
<keyword evidence="1" id="KW-0732">Signal</keyword>
<reference evidence="3" key="1">
    <citation type="journal article" date="2014" name="Int. J. Syst. Evol. Microbiol.">
        <title>Complete genome sequence of Corynebacterium casei LMG S-19264T (=DSM 44701T), isolated from a smear-ripened cheese.</title>
        <authorList>
            <consortium name="US DOE Joint Genome Institute (JGI-PGF)"/>
            <person name="Walter F."/>
            <person name="Albersmeier A."/>
            <person name="Kalinowski J."/>
            <person name="Ruckert C."/>
        </authorList>
    </citation>
    <scope>NUCLEOTIDE SEQUENCE</scope>
    <source>
        <strain evidence="3">JCM 4834</strain>
    </source>
</reference>
<dbReference type="Gene3D" id="2.30.30.40">
    <property type="entry name" value="SH3 Domains"/>
    <property type="match status" value="1"/>
</dbReference>
<sequence>MRMFRKIAVAGTAAAVSTVLFAGTALAAPSYAEGLVVSSSGVKVRANATTTSRVVGSLGPWEKVRLSCQVQAKWVEGNNIWYRLHGQPGWVSARYVHNYTVVEWC</sequence>
<organism evidence="4 5">
    <name type="scientific">Streptomyces subrutilus</name>
    <dbReference type="NCBI Taxonomy" id="36818"/>
    <lineage>
        <taxon>Bacteria</taxon>
        <taxon>Bacillati</taxon>
        <taxon>Actinomycetota</taxon>
        <taxon>Actinomycetes</taxon>
        <taxon>Kitasatosporales</taxon>
        <taxon>Streptomycetaceae</taxon>
        <taxon>Streptomyces</taxon>
    </lineage>
</organism>
<dbReference type="EMBL" id="BMVX01000019">
    <property type="protein sequence ID" value="GGZ81917.1"/>
    <property type="molecule type" value="Genomic_DNA"/>
</dbReference>
<dbReference type="OrthoDB" id="3482365at2"/>
<accession>A0A5P2UT59</accession>